<dbReference type="Proteomes" id="UP000887567">
    <property type="component" value="Unplaced"/>
</dbReference>
<feature type="transmembrane region" description="Helical" evidence="1">
    <location>
        <begin position="228"/>
        <end position="249"/>
    </location>
</feature>
<keyword evidence="1" id="KW-0812">Transmembrane</keyword>
<evidence type="ECO:0000256" key="1">
    <source>
        <dbReference type="SAM" id="Phobius"/>
    </source>
</evidence>
<protein>
    <submittedName>
        <fullName evidence="2">Uncharacterized protein</fullName>
    </submittedName>
</protein>
<feature type="transmembrane region" description="Helical" evidence="1">
    <location>
        <begin position="309"/>
        <end position="330"/>
    </location>
</feature>
<accession>A0A913XYF6</accession>
<reference evidence="2" key="1">
    <citation type="submission" date="2022-11" db="UniProtKB">
        <authorList>
            <consortium name="EnsemblMetazoa"/>
        </authorList>
    </citation>
    <scope>IDENTIFICATION</scope>
</reference>
<name>A0A913XYF6_EXADI</name>
<evidence type="ECO:0000313" key="2">
    <source>
        <dbReference type="EnsemblMetazoa" id="XP_020911789.1"/>
    </source>
</evidence>
<dbReference type="KEGG" id="epa:110249555"/>
<dbReference type="GeneID" id="110249555"/>
<keyword evidence="3" id="KW-1185">Reference proteome</keyword>
<dbReference type="RefSeq" id="XP_020911789.1">
    <property type="nucleotide sequence ID" value="XM_021056130.2"/>
</dbReference>
<feature type="transmembrane region" description="Helical" evidence="1">
    <location>
        <begin position="261"/>
        <end position="288"/>
    </location>
</feature>
<keyword evidence="1" id="KW-1133">Transmembrane helix</keyword>
<feature type="transmembrane region" description="Helical" evidence="1">
    <location>
        <begin position="122"/>
        <end position="143"/>
    </location>
</feature>
<proteinExistence type="predicted"/>
<dbReference type="AlphaFoldDB" id="A0A913XYF6"/>
<dbReference type="EnsemblMetazoa" id="XM_021056130.2">
    <property type="protein sequence ID" value="XP_020911789.1"/>
    <property type="gene ID" value="LOC110249555"/>
</dbReference>
<evidence type="ECO:0000313" key="3">
    <source>
        <dbReference type="Proteomes" id="UP000887567"/>
    </source>
</evidence>
<keyword evidence="1" id="KW-0472">Membrane</keyword>
<sequence>MCLMSCIGKCIGGFCKCFGKTLMGLCRAICRCFCNPLSPGAGFFCQIILYALFQGFNIGTDVGIFLETTKTYAKCYDLATTPIYVSNTTNLTDDIYCVNKLANATQSNLLDQIGTLRILEGVFFFFICLSGGIYVVHIAVLFPNACKHWKDPNFENMLGEAPAYYQKILQIHTLFLLLESVIHDMPMSSLAIEMCAQMWGIGGINCWECASTLEGLPGPQSLPNCSQWLGLLLGSIALVSIYKGILPLYAWIGNPFCWACYPLRICIVLPAGFLYCVLTLAPAMGVALNRLFAVEPSMKDEMGTFADTIWTFGLFFYGIIGIVVFLYWFMCGKCICVMCCECKKKDSKDGGGCLCC</sequence>
<dbReference type="OMA" id="NCWECAS"/>
<organism evidence="2 3">
    <name type="scientific">Exaiptasia diaphana</name>
    <name type="common">Tropical sea anemone</name>
    <name type="synonym">Aiptasia pulchella</name>
    <dbReference type="NCBI Taxonomy" id="2652724"/>
    <lineage>
        <taxon>Eukaryota</taxon>
        <taxon>Metazoa</taxon>
        <taxon>Cnidaria</taxon>
        <taxon>Anthozoa</taxon>
        <taxon>Hexacorallia</taxon>
        <taxon>Actiniaria</taxon>
        <taxon>Aiptasiidae</taxon>
        <taxon>Exaiptasia</taxon>
    </lineage>
</organism>
<dbReference type="OrthoDB" id="5949596at2759"/>